<gene>
    <name evidence="1" type="ORF">S12H4_22485</name>
</gene>
<evidence type="ECO:0008006" key="2">
    <source>
        <dbReference type="Google" id="ProtNLM"/>
    </source>
</evidence>
<reference evidence="1" key="1">
    <citation type="journal article" date="2014" name="Front. Microbiol.">
        <title>High frequency of phylogenetically diverse reductive dehalogenase-homologous genes in deep subseafloor sedimentary metagenomes.</title>
        <authorList>
            <person name="Kawai M."/>
            <person name="Futagami T."/>
            <person name="Toyoda A."/>
            <person name="Takaki Y."/>
            <person name="Nishi S."/>
            <person name="Hori S."/>
            <person name="Arai W."/>
            <person name="Tsubouchi T."/>
            <person name="Morono Y."/>
            <person name="Uchiyama I."/>
            <person name="Ito T."/>
            <person name="Fujiyama A."/>
            <person name="Inagaki F."/>
            <person name="Takami H."/>
        </authorList>
    </citation>
    <scope>NUCLEOTIDE SEQUENCE</scope>
    <source>
        <strain evidence="1">Expedition CK06-06</strain>
    </source>
</reference>
<comment type="caution">
    <text evidence="1">The sequence shown here is derived from an EMBL/GenBank/DDBJ whole genome shotgun (WGS) entry which is preliminary data.</text>
</comment>
<proteinExistence type="predicted"/>
<organism evidence="1">
    <name type="scientific">marine sediment metagenome</name>
    <dbReference type="NCBI Taxonomy" id="412755"/>
    <lineage>
        <taxon>unclassified sequences</taxon>
        <taxon>metagenomes</taxon>
        <taxon>ecological metagenomes</taxon>
    </lineage>
</organism>
<feature type="non-terminal residue" evidence="1">
    <location>
        <position position="195"/>
    </location>
</feature>
<protein>
    <recommendedName>
        <fullName evidence="2">DUF2793 domain-containing protein</fullName>
    </recommendedName>
</protein>
<dbReference type="InterPro" id="IPR021251">
    <property type="entry name" value="DUF2793"/>
</dbReference>
<dbReference type="AlphaFoldDB" id="X1T7X1"/>
<dbReference type="EMBL" id="BARW01011735">
    <property type="protein sequence ID" value="GAI76094.1"/>
    <property type="molecule type" value="Genomic_DNA"/>
</dbReference>
<dbReference type="Pfam" id="PF10983">
    <property type="entry name" value="DUF2793"/>
    <property type="match status" value="1"/>
</dbReference>
<evidence type="ECO:0000313" key="1">
    <source>
        <dbReference type="EMBL" id="GAI76094.1"/>
    </source>
</evidence>
<name>X1T7X1_9ZZZZ</name>
<accession>X1T7X1</accession>
<sequence>MPEHSIHVKTVEDHPLDVIPTMDEPHIPAEIARDTEVDSKISDHAGIPGAHHAKYTDAEAQATVKANVEVGDLKAPTKALDMASQKITSLPTPTAGSEPATKEFVESLVQGLDWQQSVLGELAEPPVSPAAGDRYLVIATATGDWAGEENNIAEWDGAVWVFTSPNEGFAAWIEDTNVLKVWNGTAWVLFGSTTD</sequence>